<gene>
    <name evidence="3" type="ORF">UFOVP228_61</name>
    <name evidence="2" type="ORF">UFOVP47_41</name>
</gene>
<dbReference type="EMBL" id="LR797820">
    <property type="protein sequence ID" value="CAB4240974.1"/>
    <property type="molecule type" value="Genomic_DNA"/>
</dbReference>
<feature type="region of interest" description="Disordered" evidence="1">
    <location>
        <begin position="1"/>
        <end position="51"/>
    </location>
</feature>
<sequence>MFDKSTNQAPQGIADTEEEPIDVEMPELDEEGEVPEAAEVEPAGSDHDDNLAETIPEDVLRKIATDLEAEILMDLASRSDWEKTYKEGVKLLGLKMEERTEPWEGACGVVHPMITEAVVRFQAEMVTETFPAGGPVRTKIIGKETPTKKQAAQRVEEDMNYQLTEVMEEFRSEHERAMWHLPMTGCVFKKVYFDPTLGRQVSLMVAAEEIILPYGTTNIRTTNRMTQFMRKTKIDIERLMASGFYRTVDVQESAGSTTDIQDAKDKATGVEAMNDIRPELYEVIVDLDLSEYDKLAKMVPVAEMDDTFPALDAADIEGSEDDPDHEEDEDEYVPGGDDEGDEDGDEVNEDGGVTVEVDVSAVDPHPQPRSYVLTMVKGTNDVLAIRRNWRKGDPLFLKRQHFVQYDYVPGFGAYGYGLIHLVGGYAKSATSILRQLVDAGTLSNLPGGLKSRGLRIKGEDTPIAPGEFRDVDVGSGPIKDNVMVLPYKEPSVVLSALLDKLIEQGQRFASTADLDIADMGSQAPVGTTLAILERSLKVMSAVQARCHFALKQELKLIAGIIRDEAADDYDFEPEVGVRRARKSDFEMVDIIPVSDPNATTMSQRVIQYQAVMQMMQGAPQVYNVAMVHREMLDVIGIKNAAKLVPLPEDMKPVDPVTENMCLINMKPVKAFIGQDHEAHLAVHQSLLQDPKIQAAIGQNPSAQAIQAALMAHVAEHAAFSYRMQICQQLGMPLPNPDEPMDEQTEHDLAPLLAQAAQQSLAMNQKMAAQQAAQQQMQDPAMMLEMRKLDQKDKEIAQKGEKMKADIAIAADKEDLARQKHEDEYEMQQAELSAQGIRLGHEAATTQMAVNPPPPPAPTPPPIPGAE</sequence>
<feature type="compositionally biased region" description="Acidic residues" evidence="1">
    <location>
        <begin position="15"/>
        <end position="39"/>
    </location>
</feature>
<proteinExistence type="predicted"/>
<organism evidence="3">
    <name type="scientific">uncultured Caudovirales phage</name>
    <dbReference type="NCBI Taxonomy" id="2100421"/>
    <lineage>
        <taxon>Viruses</taxon>
        <taxon>Duplodnaviria</taxon>
        <taxon>Heunggongvirae</taxon>
        <taxon>Uroviricota</taxon>
        <taxon>Caudoviricetes</taxon>
        <taxon>Peduoviridae</taxon>
        <taxon>Maltschvirus</taxon>
        <taxon>Maltschvirus maltsch</taxon>
    </lineage>
</organism>
<feature type="region of interest" description="Disordered" evidence="1">
    <location>
        <begin position="314"/>
        <end position="350"/>
    </location>
</feature>
<evidence type="ECO:0000313" key="2">
    <source>
        <dbReference type="EMBL" id="CAB4240974.1"/>
    </source>
</evidence>
<evidence type="ECO:0008006" key="4">
    <source>
        <dbReference type="Google" id="ProtNLM"/>
    </source>
</evidence>
<accession>A0A6J7WVZ7</accession>
<protein>
    <recommendedName>
        <fullName evidence="4">Portal protein</fullName>
    </recommendedName>
</protein>
<reference evidence="3" key="1">
    <citation type="submission" date="2020-05" db="EMBL/GenBank/DDBJ databases">
        <authorList>
            <person name="Chiriac C."/>
            <person name="Salcher M."/>
            <person name="Ghai R."/>
            <person name="Kavagutti S V."/>
        </authorList>
    </citation>
    <scope>NUCLEOTIDE SEQUENCE</scope>
</reference>
<evidence type="ECO:0000256" key="1">
    <source>
        <dbReference type="SAM" id="MobiDB-lite"/>
    </source>
</evidence>
<name>A0A6J7WVZ7_9CAUD</name>
<evidence type="ECO:0000313" key="3">
    <source>
        <dbReference type="EMBL" id="CAB5219363.1"/>
    </source>
</evidence>
<feature type="compositionally biased region" description="Polar residues" evidence="1">
    <location>
        <begin position="1"/>
        <end position="10"/>
    </location>
</feature>
<feature type="region of interest" description="Disordered" evidence="1">
    <location>
        <begin position="817"/>
        <end position="866"/>
    </location>
</feature>
<feature type="compositionally biased region" description="Pro residues" evidence="1">
    <location>
        <begin position="850"/>
        <end position="866"/>
    </location>
</feature>
<dbReference type="EMBL" id="LR798273">
    <property type="protein sequence ID" value="CAB5219363.1"/>
    <property type="molecule type" value="Genomic_DNA"/>
</dbReference>
<feature type="compositionally biased region" description="Acidic residues" evidence="1">
    <location>
        <begin position="314"/>
        <end position="349"/>
    </location>
</feature>